<evidence type="ECO:0000313" key="2">
    <source>
        <dbReference type="Proteomes" id="UP001432046"/>
    </source>
</evidence>
<dbReference type="Pfam" id="PF07813">
    <property type="entry name" value="LTXXQ"/>
    <property type="match status" value="1"/>
</dbReference>
<reference evidence="1" key="2">
    <citation type="submission" date="2024-03" db="EMBL/GenBank/DDBJ databases">
        <authorList>
            <person name="Bromfield E.S.P."/>
            <person name="Cloutier S."/>
        </authorList>
    </citation>
    <scope>NUCLEOTIDE SEQUENCE</scope>
    <source>
        <strain evidence="1">5S5</strain>
    </source>
</reference>
<dbReference type="InterPro" id="IPR012899">
    <property type="entry name" value="LTXXQ"/>
</dbReference>
<keyword evidence="2" id="KW-1185">Reference proteome</keyword>
<dbReference type="Proteomes" id="UP001432046">
    <property type="component" value="Chromosome"/>
</dbReference>
<dbReference type="EMBL" id="CP147711">
    <property type="protein sequence ID" value="WXC81760.1"/>
    <property type="molecule type" value="Genomic_DNA"/>
</dbReference>
<name>A0ABZ2P443_9BRAD</name>
<accession>A0ABZ2P443</accession>
<organism evidence="1 2">
    <name type="scientific">Bradyrhizobium septentrionale</name>
    <dbReference type="NCBI Taxonomy" id="1404411"/>
    <lineage>
        <taxon>Bacteria</taxon>
        <taxon>Pseudomonadati</taxon>
        <taxon>Pseudomonadota</taxon>
        <taxon>Alphaproteobacteria</taxon>
        <taxon>Hyphomicrobiales</taxon>
        <taxon>Nitrobacteraceae</taxon>
        <taxon>Bradyrhizobium</taxon>
    </lineage>
</organism>
<proteinExistence type="predicted"/>
<protein>
    <submittedName>
        <fullName evidence="1">Spy/CpxP family protein refolding chaperone</fullName>
    </submittedName>
</protein>
<gene>
    <name evidence="1" type="ORF">WDK88_09210</name>
</gene>
<evidence type="ECO:0000313" key="1">
    <source>
        <dbReference type="EMBL" id="WXC81760.1"/>
    </source>
</evidence>
<dbReference type="RefSeq" id="WP_338834265.1">
    <property type="nucleotide sequence ID" value="NZ_CP147711.1"/>
</dbReference>
<sequence length="42" mass="4613">MEKRLEAMQAANLVQPALDEFCATLSSEQKARFNTLGQFAGP</sequence>
<reference evidence="1" key="1">
    <citation type="journal article" date="2021" name="Int. J. Syst. Evol. Microbiol.">
        <title>Bradyrhizobium septentrionale sp. nov. (sv. septentrionale) and Bradyrhizobium quebecense sp. nov. (sv. septentrionale) associated with legumes native to Canada possess rearranged symbiosis genes and numerous insertion sequences.</title>
        <authorList>
            <person name="Bromfield E.S.P."/>
            <person name="Cloutier S."/>
        </authorList>
    </citation>
    <scope>NUCLEOTIDE SEQUENCE</scope>
    <source>
        <strain evidence="1">5S5</strain>
    </source>
</reference>